<dbReference type="GO" id="GO:0003676">
    <property type="term" value="F:nucleic acid binding"/>
    <property type="evidence" value="ECO:0007669"/>
    <property type="project" value="InterPro"/>
</dbReference>
<dbReference type="AlphaFoldDB" id="A0A9N9XMC0"/>
<organism evidence="6 7">
    <name type="scientific">Phyllotreta striolata</name>
    <name type="common">Striped flea beetle</name>
    <name type="synonym">Crioceris striolata</name>
    <dbReference type="NCBI Taxonomy" id="444603"/>
    <lineage>
        <taxon>Eukaryota</taxon>
        <taxon>Metazoa</taxon>
        <taxon>Ecdysozoa</taxon>
        <taxon>Arthropoda</taxon>
        <taxon>Hexapoda</taxon>
        <taxon>Insecta</taxon>
        <taxon>Pterygota</taxon>
        <taxon>Neoptera</taxon>
        <taxon>Endopterygota</taxon>
        <taxon>Coleoptera</taxon>
        <taxon>Polyphaga</taxon>
        <taxon>Cucujiformia</taxon>
        <taxon>Chrysomeloidea</taxon>
        <taxon>Chrysomelidae</taxon>
        <taxon>Galerucinae</taxon>
        <taxon>Alticini</taxon>
        <taxon>Phyllotreta</taxon>
    </lineage>
</organism>
<dbReference type="Proteomes" id="UP001153712">
    <property type="component" value="Chromosome 1"/>
</dbReference>
<dbReference type="EMBL" id="OU900094">
    <property type="protein sequence ID" value="CAG9854588.1"/>
    <property type="molecule type" value="Genomic_DNA"/>
</dbReference>
<evidence type="ECO:0000256" key="2">
    <source>
        <dbReference type="SAM" id="Phobius"/>
    </source>
</evidence>
<sequence length="160" mass="18594">MVSLYSLIKLLVVAMSGEIHNHVEDLPFPNKTNNNNNADEKKTDESEDSNDSLQGLSCEICRVKVTSAKIFQRHLEGRKHKLRVERQGKQFKCDLCDIIANSEIQLEIHLRSAKHKARQHRKENPRWAIFHFLSSKISLLIFVTFVCILLNLFLLFKSFF</sequence>
<keyword evidence="2" id="KW-1133">Transmembrane helix</keyword>
<dbReference type="Pfam" id="PF12874">
    <property type="entry name" value="zf-met"/>
    <property type="match status" value="2"/>
</dbReference>
<feature type="region of interest" description="Disordered" evidence="1">
    <location>
        <begin position="23"/>
        <end position="52"/>
    </location>
</feature>
<dbReference type="Gene3D" id="3.30.160.60">
    <property type="entry name" value="Classic Zinc Finger"/>
    <property type="match status" value="2"/>
</dbReference>
<dbReference type="SMART" id="SM00451">
    <property type="entry name" value="ZnF_U1"/>
    <property type="match status" value="2"/>
</dbReference>
<keyword evidence="2" id="KW-0812">Transmembrane</keyword>
<evidence type="ECO:0000259" key="5">
    <source>
        <dbReference type="SMART" id="SM00451"/>
    </source>
</evidence>
<dbReference type="GO" id="GO:0008270">
    <property type="term" value="F:zinc ion binding"/>
    <property type="evidence" value="ECO:0007669"/>
    <property type="project" value="InterPro"/>
</dbReference>
<dbReference type="PANTHER" id="PTHR47487:SF8">
    <property type="entry name" value="OS08G0270900 PROTEIN"/>
    <property type="match status" value="1"/>
</dbReference>
<evidence type="ECO:0000259" key="4">
    <source>
        <dbReference type="SMART" id="SM00355"/>
    </source>
</evidence>
<keyword evidence="2" id="KW-0472">Membrane</keyword>
<feature type="signal peptide" evidence="3">
    <location>
        <begin position="1"/>
        <end position="16"/>
    </location>
</feature>
<feature type="domain" description="C2H2-type" evidence="4">
    <location>
        <begin position="56"/>
        <end position="80"/>
    </location>
</feature>
<feature type="domain" description="U1-type" evidence="5">
    <location>
        <begin position="53"/>
        <end position="87"/>
    </location>
</feature>
<dbReference type="OrthoDB" id="434647at2759"/>
<accession>A0A9N9XMC0</accession>
<evidence type="ECO:0000256" key="3">
    <source>
        <dbReference type="SAM" id="SignalP"/>
    </source>
</evidence>
<name>A0A9N9XMC0_PHYSR</name>
<evidence type="ECO:0000313" key="6">
    <source>
        <dbReference type="EMBL" id="CAG9854588.1"/>
    </source>
</evidence>
<dbReference type="InterPro" id="IPR003604">
    <property type="entry name" value="Matrin/U1-like-C_Znf_C2H2"/>
</dbReference>
<keyword evidence="3" id="KW-0732">Signal</keyword>
<feature type="transmembrane region" description="Helical" evidence="2">
    <location>
        <begin position="128"/>
        <end position="156"/>
    </location>
</feature>
<protein>
    <submittedName>
        <fullName evidence="6">Uncharacterized protein</fullName>
    </submittedName>
</protein>
<proteinExistence type="predicted"/>
<keyword evidence="7" id="KW-1185">Reference proteome</keyword>
<evidence type="ECO:0000313" key="7">
    <source>
        <dbReference type="Proteomes" id="UP001153712"/>
    </source>
</evidence>
<feature type="domain" description="C2H2-type" evidence="4">
    <location>
        <begin position="91"/>
        <end position="115"/>
    </location>
</feature>
<reference evidence="6" key="1">
    <citation type="submission" date="2022-01" db="EMBL/GenBank/DDBJ databases">
        <authorList>
            <person name="King R."/>
        </authorList>
    </citation>
    <scope>NUCLEOTIDE SEQUENCE</scope>
</reference>
<feature type="domain" description="U1-type" evidence="5">
    <location>
        <begin position="88"/>
        <end position="122"/>
    </location>
</feature>
<feature type="chain" id="PRO_5040281205" evidence="3">
    <location>
        <begin position="17"/>
        <end position="160"/>
    </location>
</feature>
<dbReference type="SUPFAM" id="SSF57667">
    <property type="entry name" value="beta-beta-alpha zinc fingers"/>
    <property type="match status" value="2"/>
</dbReference>
<evidence type="ECO:0000256" key="1">
    <source>
        <dbReference type="SAM" id="MobiDB-lite"/>
    </source>
</evidence>
<dbReference type="SMART" id="SM00355">
    <property type="entry name" value="ZnF_C2H2"/>
    <property type="match status" value="2"/>
</dbReference>
<dbReference type="PANTHER" id="PTHR47487">
    <property type="entry name" value="OS06G0651300 PROTEIN-RELATED"/>
    <property type="match status" value="1"/>
</dbReference>
<dbReference type="InterPro" id="IPR036236">
    <property type="entry name" value="Znf_C2H2_sf"/>
</dbReference>
<dbReference type="InterPro" id="IPR013087">
    <property type="entry name" value="Znf_C2H2_type"/>
</dbReference>
<gene>
    <name evidence="6" type="ORF">PHYEVI_LOCUS1050</name>
</gene>